<gene>
    <name evidence="1" type="ORF">DFR42_10975</name>
</gene>
<keyword evidence="2" id="KW-1185">Reference proteome</keyword>
<evidence type="ECO:0000313" key="2">
    <source>
        <dbReference type="Proteomes" id="UP000247792"/>
    </source>
</evidence>
<name>A0A318IXN3_9BURK</name>
<dbReference type="AlphaFoldDB" id="A0A318IXN3"/>
<comment type="caution">
    <text evidence="1">The sequence shown here is derived from an EMBL/GenBank/DDBJ whole genome shotgun (WGS) entry which is preliminary data.</text>
</comment>
<dbReference type="Proteomes" id="UP000247792">
    <property type="component" value="Unassembled WGS sequence"/>
</dbReference>
<reference evidence="1 2" key="1">
    <citation type="submission" date="2018-05" db="EMBL/GenBank/DDBJ databases">
        <title>Genomic Encyclopedia of Type Strains, Phase IV (KMG-IV): sequencing the most valuable type-strain genomes for metagenomic binning, comparative biology and taxonomic classification.</title>
        <authorList>
            <person name="Goeker M."/>
        </authorList>
    </citation>
    <scope>NUCLEOTIDE SEQUENCE [LARGE SCALE GENOMIC DNA]</scope>
    <source>
        <strain evidence="1 2">DSM 19792</strain>
    </source>
</reference>
<dbReference type="EMBL" id="QJKB01000009">
    <property type="protein sequence ID" value="PXX39964.1"/>
    <property type="molecule type" value="Genomic_DNA"/>
</dbReference>
<organism evidence="1 2">
    <name type="scientific">Undibacterium pigrum</name>
    <dbReference type="NCBI Taxonomy" id="401470"/>
    <lineage>
        <taxon>Bacteria</taxon>
        <taxon>Pseudomonadati</taxon>
        <taxon>Pseudomonadota</taxon>
        <taxon>Betaproteobacteria</taxon>
        <taxon>Burkholderiales</taxon>
        <taxon>Oxalobacteraceae</taxon>
        <taxon>Undibacterium</taxon>
    </lineage>
</organism>
<protein>
    <submittedName>
        <fullName evidence="1">Uncharacterized protein</fullName>
    </submittedName>
</protein>
<proteinExistence type="predicted"/>
<accession>A0A318IXN3</accession>
<sequence length="134" mass="15125">MFGGTVFRDIAMYDENDFTAVSKFLKLGIKISFRNPMGQNPSFQSTFPTPKGATVTLDEKSLYDVERKLRALIGSDVPVKTKLAPFTYLGTNFRGLLYCTKGSNEYIVQETHDLFGTESKRIVRTAEHFIQLLS</sequence>
<evidence type="ECO:0000313" key="1">
    <source>
        <dbReference type="EMBL" id="PXX39964.1"/>
    </source>
</evidence>